<comment type="similarity">
    <text evidence="2 4">Belongs to the terpene synthase family.</text>
</comment>
<feature type="region of interest" description="Disordered" evidence="5">
    <location>
        <begin position="1"/>
        <end position="20"/>
    </location>
</feature>
<dbReference type="SFLD" id="SFLDS00005">
    <property type="entry name" value="Isoprenoid_Synthase_Type_I"/>
    <property type="match status" value="1"/>
</dbReference>
<dbReference type="PANTHER" id="PTHR35201:SF4">
    <property type="entry name" value="BETA-PINACENE SYNTHASE-RELATED"/>
    <property type="match status" value="1"/>
</dbReference>
<gene>
    <name evidence="6" type="ORF">CH63R_12275</name>
</gene>
<dbReference type="AlphaFoldDB" id="A0A1B7Y0N0"/>
<name>A0A1B7Y0N0_COLHI</name>
<dbReference type="KEGG" id="chig:CH63R_12275"/>
<comment type="cofactor">
    <cofactor evidence="1 4">
        <name>Mg(2+)</name>
        <dbReference type="ChEBI" id="CHEBI:18420"/>
    </cofactor>
</comment>
<dbReference type="InterPro" id="IPR034686">
    <property type="entry name" value="Terpene_cyclase-like_2"/>
</dbReference>
<dbReference type="Proteomes" id="UP000092177">
    <property type="component" value="Chromosome 8"/>
</dbReference>
<evidence type="ECO:0000256" key="1">
    <source>
        <dbReference type="ARBA" id="ARBA00001946"/>
    </source>
</evidence>
<evidence type="ECO:0000256" key="4">
    <source>
        <dbReference type="RuleBase" id="RU366034"/>
    </source>
</evidence>
<evidence type="ECO:0000256" key="3">
    <source>
        <dbReference type="ARBA" id="ARBA00022842"/>
    </source>
</evidence>
<dbReference type="EMBL" id="LTAN01000008">
    <property type="protein sequence ID" value="OBR05572.1"/>
    <property type="molecule type" value="Genomic_DNA"/>
</dbReference>
<dbReference type="OrthoDB" id="2861623at2759"/>
<dbReference type="Gene3D" id="1.10.600.10">
    <property type="entry name" value="Farnesyl Diphosphate Synthase"/>
    <property type="match status" value="1"/>
</dbReference>
<proteinExistence type="inferred from homology"/>
<dbReference type="Pfam" id="PF19086">
    <property type="entry name" value="Terpene_syn_C_2"/>
    <property type="match status" value="1"/>
</dbReference>
<evidence type="ECO:0000256" key="5">
    <source>
        <dbReference type="SAM" id="MobiDB-lite"/>
    </source>
</evidence>
<keyword evidence="7" id="KW-1185">Reference proteome</keyword>
<evidence type="ECO:0000313" key="7">
    <source>
        <dbReference type="Proteomes" id="UP000092177"/>
    </source>
</evidence>
<feature type="compositionally biased region" description="Low complexity" evidence="5">
    <location>
        <begin position="7"/>
        <end position="20"/>
    </location>
</feature>
<accession>A0A1B7Y0N0</accession>
<dbReference type="GO" id="GO:0046872">
    <property type="term" value="F:metal ion binding"/>
    <property type="evidence" value="ECO:0007669"/>
    <property type="project" value="UniProtKB-KW"/>
</dbReference>
<keyword evidence="3 4" id="KW-0460">Magnesium</keyword>
<reference evidence="7" key="1">
    <citation type="journal article" date="2017" name="BMC Genomics">
        <title>Gapless genome assembly of Colletotrichum higginsianum reveals chromosome structure and association of transposable elements with secondary metabolite gene clusters.</title>
        <authorList>
            <person name="Dallery J.-F."/>
            <person name="Lapalu N."/>
            <person name="Zampounis A."/>
            <person name="Pigne S."/>
            <person name="Luyten I."/>
            <person name="Amselem J."/>
            <person name="Wittenberg A.H.J."/>
            <person name="Zhou S."/>
            <person name="de Queiroz M.V."/>
            <person name="Robin G.P."/>
            <person name="Auger A."/>
            <person name="Hainaut M."/>
            <person name="Henrissat B."/>
            <person name="Kim K.-T."/>
            <person name="Lee Y.-H."/>
            <person name="Lespinet O."/>
            <person name="Schwartz D.C."/>
            <person name="Thon M.R."/>
            <person name="O'Connell R.J."/>
        </authorList>
    </citation>
    <scope>NUCLEOTIDE SEQUENCE [LARGE SCALE GENOMIC DNA]</scope>
    <source>
        <strain evidence="7">IMI 349063</strain>
    </source>
</reference>
<dbReference type="PANTHER" id="PTHR35201">
    <property type="entry name" value="TERPENE SYNTHASE"/>
    <property type="match status" value="1"/>
</dbReference>
<comment type="caution">
    <text evidence="6">The sequence shown here is derived from an EMBL/GenBank/DDBJ whole genome shotgun (WGS) entry which is preliminary data.</text>
</comment>
<dbReference type="GO" id="GO:0008299">
    <property type="term" value="P:isoprenoid biosynthetic process"/>
    <property type="evidence" value="ECO:0007669"/>
    <property type="project" value="UniProtKB-ARBA"/>
</dbReference>
<dbReference type="RefSeq" id="XP_018154090.1">
    <property type="nucleotide sequence ID" value="XM_018307249.1"/>
</dbReference>
<protein>
    <recommendedName>
        <fullName evidence="4">Terpene synthase</fullName>
        <ecNumber evidence="4">4.2.3.-</ecNumber>
    </recommendedName>
</protein>
<evidence type="ECO:0000256" key="2">
    <source>
        <dbReference type="ARBA" id="ARBA00006333"/>
    </source>
</evidence>
<keyword evidence="4" id="KW-0456">Lyase</keyword>
<dbReference type="SUPFAM" id="SSF48576">
    <property type="entry name" value="Terpenoid synthases"/>
    <property type="match status" value="1"/>
</dbReference>
<dbReference type="VEuPathDB" id="FungiDB:CH63R_12275"/>
<dbReference type="GeneID" id="28871356"/>
<dbReference type="InterPro" id="IPR008949">
    <property type="entry name" value="Isoprenoid_synthase_dom_sf"/>
</dbReference>
<dbReference type="GO" id="GO:0010333">
    <property type="term" value="F:terpene synthase activity"/>
    <property type="evidence" value="ECO:0007669"/>
    <property type="project" value="InterPro"/>
</dbReference>
<dbReference type="EC" id="4.2.3.-" evidence="4"/>
<evidence type="ECO:0000313" key="6">
    <source>
        <dbReference type="EMBL" id="OBR05572.1"/>
    </source>
</evidence>
<dbReference type="SFLD" id="SFLDG01020">
    <property type="entry name" value="Terpene_Cyclase_Like_2"/>
    <property type="match status" value="1"/>
</dbReference>
<organism evidence="6 7">
    <name type="scientific">Colletotrichum higginsianum (strain IMI 349063)</name>
    <name type="common">Crucifer anthracnose fungus</name>
    <dbReference type="NCBI Taxonomy" id="759273"/>
    <lineage>
        <taxon>Eukaryota</taxon>
        <taxon>Fungi</taxon>
        <taxon>Dikarya</taxon>
        <taxon>Ascomycota</taxon>
        <taxon>Pezizomycotina</taxon>
        <taxon>Sordariomycetes</taxon>
        <taxon>Hypocreomycetidae</taxon>
        <taxon>Glomerellales</taxon>
        <taxon>Glomerellaceae</taxon>
        <taxon>Colletotrichum</taxon>
        <taxon>Colletotrichum destructivum species complex</taxon>
    </lineage>
</organism>
<keyword evidence="4" id="KW-0479">Metal-binding</keyword>
<sequence length="395" mass="44336">MATTTKTIANEAEAAGMATPATAEQIKVEAPGQSLEGGEMEVVDMPDLCASFMSAPVRLNPAFEEVKREADQWISDVMVGTDPKWPAVNKKANLALLSALWDADSNPYALRTINDFASCIFAFDDQFDEGPLATDLDAALDEIAKTRAILDDQGPRYSPEYYPIRYVFQTLWDRVKGSPDGYLIGKQSSDNFRQRWKWAHDVYFDAVAEQVRIKVEGRDAKLVEDEFLAVRRGTVGTSMILALLEWCAGIDLPRDIVEHPSIREAFRVVSDLLLVVNDILSYKKDVQYGVDHNLIISWKSRGFTTQESMDKAGDMLNDCFRRWYTALAELPRYGEDTDRDVCRCLDIYRNVAVASLHWSFETGRYLGKEGAEVRATRKLRLPKYMSSAGGVKIAA</sequence>